<evidence type="ECO:0000256" key="1">
    <source>
        <dbReference type="ARBA" id="ARBA00022617"/>
    </source>
</evidence>
<keyword evidence="8" id="KW-1185">Reference proteome</keyword>
<dbReference type="PANTHER" id="PTHR30600">
    <property type="entry name" value="CYTOCHROME C PEROXIDASE-RELATED"/>
    <property type="match status" value="1"/>
</dbReference>
<dbReference type="GO" id="GO:0046872">
    <property type="term" value="F:metal ion binding"/>
    <property type="evidence" value="ECO:0007669"/>
    <property type="project" value="UniProtKB-KW"/>
</dbReference>
<dbReference type="InterPro" id="IPR036909">
    <property type="entry name" value="Cyt_c-like_dom_sf"/>
</dbReference>
<dbReference type="RefSeq" id="WP_210420231.1">
    <property type="nucleotide sequence ID" value="NZ_CP042997.1"/>
</dbReference>
<evidence type="ECO:0000313" key="8">
    <source>
        <dbReference type="Proteomes" id="UP000324233"/>
    </source>
</evidence>
<evidence type="ECO:0000256" key="4">
    <source>
        <dbReference type="PROSITE-ProRule" id="PRU00433"/>
    </source>
</evidence>
<sequence>MDGRELFERVWAVNDPRGHGGDGLGPVFNARSCVECHDRGGTGGGGLAGRNIDVATVGVPGDAGGGFFYSFSMNFGGDGFQYRFGYDPTAAGAAARSAGDRAAAAAAAAHPGFLESPSVVLHRFGVDPSYQAWRATVPGPHGTLNVAISQRNPTPLFGAGLIESIPDEAILAAARRRNSQSRGRVSRVEGGRIGRFGWKAQAATLAEFVRSAASGELGLEVPGRRQADDPRLPGGLSPGLDMDEADCEALTRFVRDLPRPVAFAPAAAKEAIDVEEGSRAFRSIGCAVCHLPRLGDVDGLYSDLLLHDMGPDLSDVGGYAVFGAGPLAAPAAAAPDPARADRPDTRAREWRTPPLWGLRDSGPYLHDGRAATVSQAILLHGGQGLPSAERFARLSARRRRQVEAFLMTLSAPARPAG</sequence>
<dbReference type="GO" id="GO:0020037">
    <property type="term" value="F:heme binding"/>
    <property type="evidence" value="ECO:0007669"/>
    <property type="project" value="InterPro"/>
</dbReference>
<keyword evidence="2 4" id="KW-0479">Metal-binding</keyword>
<reference evidence="7 8" key="1">
    <citation type="submission" date="2019-08" db="EMBL/GenBank/DDBJ databases">
        <title>Deep-cultivation of Planctomycetes and their phenomic and genomic characterization uncovers novel biology.</title>
        <authorList>
            <person name="Wiegand S."/>
            <person name="Jogler M."/>
            <person name="Boedeker C."/>
            <person name="Pinto D."/>
            <person name="Vollmers J."/>
            <person name="Rivas-Marin E."/>
            <person name="Kohn T."/>
            <person name="Peeters S.H."/>
            <person name="Heuer A."/>
            <person name="Rast P."/>
            <person name="Oberbeckmann S."/>
            <person name="Bunk B."/>
            <person name="Jeske O."/>
            <person name="Meyerdierks A."/>
            <person name="Storesund J.E."/>
            <person name="Kallscheuer N."/>
            <person name="Luecker S."/>
            <person name="Lage O.M."/>
            <person name="Pohl T."/>
            <person name="Merkel B.J."/>
            <person name="Hornburger P."/>
            <person name="Mueller R.-W."/>
            <person name="Bruemmer F."/>
            <person name="Labrenz M."/>
            <person name="Spormann A.M."/>
            <person name="Op den Camp H."/>
            <person name="Overmann J."/>
            <person name="Amann R."/>
            <person name="Jetten M.S.M."/>
            <person name="Mascher T."/>
            <person name="Medema M.H."/>
            <person name="Devos D.P."/>
            <person name="Kaster A.-K."/>
            <person name="Ovreas L."/>
            <person name="Rohde M."/>
            <person name="Galperin M.Y."/>
            <person name="Jogler C."/>
        </authorList>
    </citation>
    <scope>NUCLEOTIDE SEQUENCE [LARGE SCALE GENOMIC DNA]</scope>
    <source>
        <strain evidence="7 8">OJF2</strain>
    </source>
</reference>
<dbReference type="GO" id="GO:0009055">
    <property type="term" value="F:electron transfer activity"/>
    <property type="evidence" value="ECO:0007669"/>
    <property type="project" value="InterPro"/>
</dbReference>
<accession>A0A5B9WB56</accession>
<dbReference type="Pfam" id="PF06537">
    <property type="entry name" value="DHOR"/>
    <property type="match status" value="2"/>
</dbReference>
<keyword evidence="1 4" id="KW-0349">Heme</keyword>
<protein>
    <submittedName>
        <fullName evidence="7">Cytochrome c</fullName>
    </submittedName>
</protein>
<dbReference type="EMBL" id="CP042997">
    <property type="protein sequence ID" value="QEH37489.1"/>
    <property type="molecule type" value="Genomic_DNA"/>
</dbReference>
<feature type="domain" description="Cytochrome c" evidence="6">
    <location>
        <begin position="272"/>
        <end position="410"/>
    </location>
</feature>
<dbReference type="PANTHER" id="PTHR30600:SF4">
    <property type="entry name" value="CYTOCHROME C DOMAIN-CONTAINING PROTEIN"/>
    <property type="match status" value="1"/>
</dbReference>
<dbReference type="Proteomes" id="UP000324233">
    <property type="component" value="Chromosome"/>
</dbReference>
<evidence type="ECO:0000256" key="2">
    <source>
        <dbReference type="ARBA" id="ARBA00022723"/>
    </source>
</evidence>
<feature type="region of interest" description="Disordered" evidence="5">
    <location>
        <begin position="220"/>
        <end position="240"/>
    </location>
</feature>
<dbReference type="PROSITE" id="PS51007">
    <property type="entry name" value="CYTC"/>
    <property type="match status" value="1"/>
</dbReference>
<dbReference type="GO" id="GO:0004130">
    <property type="term" value="F:cytochrome-c peroxidase activity"/>
    <property type="evidence" value="ECO:0007669"/>
    <property type="project" value="TreeGrafter"/>
</dbReference>
<proteinExistence type="predicted"/>
<dbReference type="InterPro" id="IPR010538">
    <property type="entry name" value="DHOR"/>
</dbReference>
<dbReference type="KEGG" id="agv:OJF2_60800"/>
<name>A0A5B9WB56_9BACT</name>
<feature type="compositionally biased region" description="Basic and acidic residues" evidence="5">
    <location>
        <begin position="222"/>
        <end position="231"/>
    </location>
</feature>
<organism evidence="7 8">
    <name type="scientific">Aquisphaera giovannonii</name>
    <dbReference type="NCBI Taxonomy" id="406548"/>
    <lineage>
        <taxon>Bacteria</taxon>
        <taxon>Pseudomonadati</taxon>
        <taxon>Planctomycetota</taxon>
        <taxon>Planctomycetia</taxon>
        <taxon>Isosphaerales</taxon>
        <taxon>Isosphaeraceae</taxon>
        <taxon>Aquisphaera</taxon>
    </lineage>
</organism>
<dbReference type="Gene3D" id="1.10.760.10">
    <property type="entry name" value="Cytochrome c-like domain"/>
    <property type="match status" value="1"/>
</dbReference>
<gene>
    <name evidence="7" type="ORF">OJF2_60800</name>
</gene>
<dbReference type="InterPro" id="IPR009056">
    <property type="entry name" value="Cyt_c-like_dom"/>
</dbReference>
<dbReference type="InterPro" id="IPR051395">
    <property type="entry name" value="Cytochrome_c_Peroxidase/MauG"/>
</dbReference>
<evidence type="ECO:0000259" key="6">
    <source>
        <dbReference type="PROSITE" id="PS51007"/>
    </source>
</evidence>
<evidence type="ECO:0000256" key="3">
    <source>
        <dbReference type="ARBA" id="ARBA00023004"/>
    </source>
</evidence>
<evidence type="ECO:0000313" key="7">
    <source>
        <dbReference type="EMBL" id="QEH37489.1"/>
    </source>
</evidence>
<dbReference type="SUPFAM" id="SSF46626">
    <property type="entry name" value="Cytochrome c"/>
    <property type="match status" value="1"/>
</dbReference>
<dbReference type="AlphaFoldDB" id="A0A5B9WB56"/>
<keyword evidence="3 4" id="KW-0408">Iron</keyword>
<evidence type="ECO:0000256" key="5">
    <source>
        <dbReference type="SAM" id="MobiDB-lite"/>
    </source>
</evidence>